<proteinExistence type="predicted"/>
<dbReference type="PANTHER" id="PTHR33154:SF18">
    <property type="entry name" value="ARSENICAL RESISTANCE OPERON REPRESSOR"/>
    <property type="match status" value="1"/>
</dbReference>
<dbReference type="SMART" id="SM00418">
    <property type="entry name" value="HTH_ARSR"/>
    <property type="match status" value="1"/>
</dbReference>
<organism evidence="5 6">
    <name type="scientific">Isachenkonia alkalipeptolytica</name>
    <dbReference type="NCBI Taxonomy" id="2565777"/>
    <lineage>
        <taxon>Bacteria</taxon>
        <taxon>Bacillati</taxon>
        <taxon>Bacillota</taxon>
        <taxon>Clostridia</taxon>
        <taxon>Eubacteriales</taxon>
        <taxon>Clostridiaceae</taxon>
        <taxon>Isachenkonia</taxon>
    </lineage>
</organism>
<comment type="caution">
    <text evidence="5">The sequence shown here is derived from an EMBL/GenBank/DDBJ whole genome shotgun (WGS) entry which is preliminary data.</text>
</comment>
<evidence type="ECO:0000256" key="1">
    <source>
        <dbReference type="ARBA" id="ARBA00023015"/>
    </source>
</evidence>
<dbReference type="Proteomes" id="UP000449710">
    <property type="component" value="Unassembled WGS sequence"/>
</dbReference>
<dbReference type="PRINTS" id="PR00778">
    <property type="entry name" value="HTHARSR"/>
</dbReference>
<accession>A0AA44BCP2</accession>
<dbReference type="GO" id="GO:0003677">
    <property type="term" value="F:DNA binding"/>
    <property type="evidence" value="ECO:0007669"/>
    <property type="project" value="UniProtKB-KW"/>
</dbReference>
<dbReference type="PROSITE" id="PS50987">
    <property type="entry name" value="HTH_ARSR_2"/>
    <property type="match status" value="1"/>
</dbReference>
<dbReference type="NCBIfam" id="NF033788">
    <property type="entry name" value="HTH_metalloreg"/>
    <property type="match status" value="1"/>
</dbReference>
<feature type="domain" description="HTH arsR-type" evidence="4">
    <location>
        <begin position="1"/>
        <end position="91"/>
    </location>
</feature>
<dbReference type="InterPro" id="IPR001845">
    <property type="entry name" value="HTH_ArsR_DNA-bd_dom"/>
</dbReference>
<dbReference type="CDD" id="cd00090">
    <property type="entry name" value="HTH_ARSR"/>
    <property type="match status" value="1"/>
</dbReference>
<dbReference type="GO" id="GO:0003700">
    <property type="term" value="F:DNA-binding transcription factor activity"/>
    <property type="evidence" value="ECO:0007669"/>
    <property type="project" value="InterPro"/>
</dbReference>
<evidence type="ECO:0000313" key="5">
    <source>
        <dbReference type="EMBL" id="NBG87118.1"/>
    </source>
</evidence>
<dbReference type="PANTHER" id="PTHR33154">
    <property type="entry name" value="TRANSCRIPTIONAL REGULATOR, ARSR FAMILY"/>
    <property type="match status" value="1"/>
</dbReference>
<keyword evidence="3" id="KW-0804">Transcription</keyword>
<dbReference type="Pfam" id="PF01022">
    <property type="entry name" value="HTH_5"/>
    <property type="match status" value="1"/>
</dbReference>
<dbReference type="EMBL" id="SUMG01000001">
    <property type="protein sequence ID" value="NBG87118.1"/>
    <property type="molecule type" value="Genomic_DNA"/>
</dbReference>
<keyword evidence="6" id="KW-1185">Reference proteome</keyword>
<evidence type="ECO:0000259" key="4">
    <source>
        <dbReference type="PROSITE" id="PS50987"/>
    </source>
</evidence>
<evidence type="ECO:0000313" key="6">
    <source>
        <dbReference type="Proteomes" id="UP000449710"/>
    </source>
</evidence>
<keyword evidence="2" id="KW-0238">DNA-binding</keyword>
<dbReference type="RefSeq" id="WP_160718418.1">
    <property type="nucleotide sequence ID" value="NZ_SUMG01000001.1"/>
</dbReference>
<protein>
    <submittedName>
        <fullName evidence="5">Winged helix-turn-helix transcriptional regulator</fullName>
    </submittedName>
</protein>
<dbReference type="SUPFAM" id="SSF46785">
    <property type="entry name" value="Winged helix' DNA-binding domain"/>
    <property type="match status" value="1"/>
</dbReference>
<gene>
    <name evidence="5" type="ORF">ISALK_01255</name>
</gene>
<keyword evidence="1" id="KW-0805">Transcription regulation</keyword>
<dbReference type="InterPro" id="IPR036388">
    <property type="entry name" value="WH-like_DNA-bd_sf"/>
</dbReference>
<dbReference type="InterPro" id="IPR036390">
    <property type="entry name" value="WH_DNA-bd_sf"/>
</dbReference>
<dbReference type="AlphaFoldDB" id="A0AA44BCP2"/>
<name>A0AA44BCP2_9CLOT</name>
<dbReference type="InterPro" id="IPR011991">
    <property type="entry name" value="ArsR-like_HTH"/>
</dbReference>
<evidence type="ECO:0000256" key="2">
    <source>
        <dbReference type="ARBA" id="ARBA00023125"/>
    </source>
</evidence>
<sequence>MKSLQGFLKLISEETRLRILMLLNEEALCVCELEAILEVPQPRVSKILSKYRDLGLVIDERKGKFIYYKLALKDPLHQAIVSTIKEKRETIEQLSRDYQRMLTKEGLLNACQGSPSELE</sequence>
<evidence type="ECO:0000256" key="3">
    <source>
        <dbReference type="ARBA" id="ARBA00023163"/>
    </source>
</evidence>
<dbReference type="Gene3D" id="1.10.10.10">
    <property type="entry name" value="Winged helix-like DNA-binding domain superfamily/Winged helix DNA-binding domain"/>
    <property type="match status" value="1"/>
</dbReference>
<dbReference type="InterPro" id="IPR051081">
    <property type="entry name" value="HTH_MetalResp_TranReg"/>
</dbReference>
<reference evidence="5 6" key="1">
    <citation type="submission" date="2019-04" db="EMBL/GenBank/DDBJ databases">
        <title>Isachenkonia alkalipeptolytica gen. nov. sp. nov. a new anaerobic, alkiliphilic organothrophic bacterium capable to reduce synthesized ferrihydrite isolated from a soda lake.</title>
        <authorList>
            <person name="Toshchakov S.V."/>
            <person name="Zavarzina D.G."/>
            <person name="Zhilina T.N."/>
            <person name="Kostrikina N.A."/>
            <person name="Kublanov I.V."/>
        </authorList>
    </citation>
    <scope>NUCLEOTIDE SEQUENCE [LARGE SCALE GENOMIC DNA]</scope>
    <source>
        <strain evidence="5 6">Z-1701</strain>
    </source>
</reference>